<evidence type="ECO:0000313" key="1">
    <source>
        <dbReference type="EMBL" id="MBB3948699.1"/>
    </source>
</evidence>
<dbReference type="RefSeq" id="WP_183897975.1">
    <property type="nucleotide sequence ID" value="NZ_JACIDV010000025.1"/>
</dbReference>
<protein>
    <submittedName>
        <fullName evidence="1">Uncharacterized protein</fullName>
    </submittedName>
</protein>
<comment type="caution">
    <text evidence="1">The sequence shown here is derived from an EMBL/GenBank/DDBJ whole genome shotgun (WGS) entry which is preliminary data.</text>
</comment>
<organism evidence="1 2">
    <name type="scientific">Rhizobium skierniewicense</name>
    <dbReference type="NCBI Taxonomy" id="984260"/>
    <lineage>
        <taxon>Bacteria</taxon>
        <taxon>Pseudomonadati</taxon>
        <taxon>Pseudomonadota</taxon>
        <taxon>Alphaproteobacteria</taxon>
        <taxon>Hyphomicrobiales</taxon>
        <taxon>Rhizobiaceae</taxon>
        <taxon>Rhizobium/Agrobacterium group</taxon>
        <taxon>Rhizobium</taxon>
    </lineage>
</organism>
<gene>
    <name evidence="1" type="ORF">GGQ73_004690</name>
</gene>
<keyword evidence="2" id="KW-1185">Reference proteome</keyword>
<dbReference type="Proteomes" id="UP000565286">
    <property type="component" value="Unassembled WGS sequence"/>
</dbReference>
<name>A0A7W6CCT5_9HYPH</name>
<dbReference type="AlphaFoldDB" id="A0A7W6CCT5"/>
<accession>A0A7W6CCT5</accession>
<reference evidence="1 2" key="1">
    <citation type="submission" date="2020-08" db="EMBL/GenBank/DDBJ databases">
        <title>Genomic Encyclopedia of Type Strains, Phase IV (KMG-IV): sequencing the most valuable type-strain genomes for metagenomic binning, comparative biology and taxonomic classification.</title>
        <authorList>
            <person name="Goeker M."/>
        </authorList>
    </citation>
    <scope>NUCLEOTIDE SEQUENCE [LARGE SCALE GENOMIC DNA]</scope>
    <source>
        <strain evidence="1 2">DSM 26438</strain>
    </source>
</reference>
<evidence type="ECO:0000313" key="2">
    <source>
        <dbReference type="Proteomes" id="UP000565286"/>
    </source>
</evidence>
<dbReference type="EMBL" id="JACIDV010000025">
    <property type="protein sequence ID" value="MBB3948699.1"/>
    <property type="molecule type" value="Genomic_DNA"/>
</dbReference>
<proteinExistence type="predicted"/>
<sequence length="374" mass="41216">MKFDIAAKLVSPSQRAWVVHAGRARVNYRDFSDNGIVFLESPYLRLENHIVRSKSNLRRAIRRAVAWRKHAETTGSFAPSEILSDYDADTFKETDLQSLSGSINRLYGLAKKGDLVIVPGRDFSEGIAQPVIRLGEIVSDFNPSETYSGSKLSSQQVPFRKVRWLNVVPRKSITFELEKRIGKPPAVREVKIDRDNEELLKYAYDSYIFEGNSSSFVTADKYDARDFVVLNQSSELIAFLVSAHAVISKGIEPGTISDIRAFTEQHFQEAPIENIEVDFASPGHWRIVGATVSLAAFVSLGVAVFTSGESSASLKGGIEVMNSVSPEDGTAKDLQESMNILLDSVGKLPLEQATDTARKAKSVIGLQSSTKPVN</sequence>